<name>A0ACC1R5G8_9HYPO</name>
<accession>A0ACC1R5G8</accession>
<protein>
    <submittedName>
        <fullName evidence="1">Uncharacterized protein</fullName>
    </submittedName>
</protein>
<comment type="caution">
    <text evidence="1">The sequence shown here is derived from an EMBL/GenBank/DDBJ whole genome shotgun (WGS) entry which is preliminary data.</text>
</comment>
<proteinExistence type="predicted"/>
<gene>
    <name evidence="1" type="ORF">NLG97_g1281</name>
</gene>
<evidence type="ECO:0000313" key="1">
    <source>
        <dbReference type="EMBL" id="KAJ3498241.1"/>
    </source>
</evidence>
<dbReference type="EMBL" id="JANAKD010000062">
    <property type="protein sequence ID" value="KAJ3498241.1"/>
    <property type="molecule type" value="Genomic_DNA"/>
</dbReference>
<keyword evidence="2" id="KW-1185">Reference proteome</keyword>
<evidence type="ECO:0000313" key="2">
    <source>
        <dbReference type="Proteomes" id="UP001148737"/>
    </source>
</evidence>
<dbReference type="Proteomes" id="UP001148737">
    <property type="component" value="Unassembled WGS sequence"/>
</dbReference>
<reference evidence="1" key="1">
    <citation type="submission" date="2022-07" db="EMBL/GenBank/DDBJ databases">
        <title>Genome Sequence of Lecanicillium saksenae.</title>
        <authorList>
            <person name="Buettner E."/>
        </authorList>
    </citation>
    <scope>NUCLEOTIDE SEQUENCE</scope>
    <source>
        <strain evidence="1">VT-O1</strain>
    </source>
</reference>
<organism evidence="1 2">
    <name type="scientific">Lecanicillium saksenae</name>
    <dbReference type="NCBI Taxonomy" id="468837"/>
    <lineage>
        <taxon>Eukaryota</taxon>
        <taxon>Fungi</taxon>
        <taxon>Dikarya</taxon>
        <taxon>Ascomycota</taxon>
        <taxon>Pezizomycotina</taxon>
        <taxon>Sordariomycetes</taxon>
        <taxon>Hypocreomycetidae</taxon>
        <taxon>Hypocreales</taxon>
        <taxon>Cordycipitaceae</taxon>
        <taxon>Lecanicillium</taxon>
    </lineage>
</organism>
<sequence length="407" mass="45665">MVEVFKLLAAIQKETLGETHPTQLASQHELADAYQANSQVKEAIKILKHVVAIQKETLAETHPSRLASQHKLARAYQANGQVTKAIEVLEYVVEAIEVLEHVVAIQKETLAETHPDRLASQHVLAGAYQANGQVTEAIEVLEHVVAIRKESLAETHPSRLASQHLETTTQNTNYEILFTRSYITLIQSYTKHAVDKLAGQQLSWWPLSQPEEILRDGYTRGGYFYDDIPTAFAELLFPKLALYRPQSGMAWSAMKRKAILLHDTTLMRLLLNSFSASSTIPTPGSTEAAGQEAGEAEQEAEGRAAFDLSRKGTYIQSKETETPTDTVDEEHNLIHGPALFVSIDIGLNESRARCVNPGNCDKETLYNIRKMYRKMSPTLYGRRNPTGIKFYRVLHPKPRRSDTILFY</sequence>